<keyword evidence="1" id="KW-0378">Hydrolase</keyword>
<dbReference type="Gene3D" id="1.10.150.240">
    <property type="entry name" value="Putative phosphatase, domain 2"/>
    <property type="match status" value="1"/>
</dbReference>
<dbReference type="InterPro" id="IPR023198">
    <property type="entry name" value="PGP-like_dom2"/>
</dbReference>
<organism evidence="1 2">
    <name type="scientific">Acidithrix ferrooxidans</name>
    <dbReference type="NCBI Taxonomy" id="1280514"/>
    <lineage>
        <taxon>Bacteria</taxon>
        <taxon>Bacillati</taxon>
        <taxon>Actinomycetota</taxon>
        <taxon>Acidimicrobiia</taxon>
        <taxon>Acidimicrobiales</taxon>
        <taxon>Acidimicrobiaceae</taxon>
        <taxon>Acidithrix</taxon>
    </lineage>
</organism>
<sequence>MTKKQNPNDIVIFDLGGVLGDFGGINTLHEIADLKDDNELWNKWLTSNSVREFESGRSTFDKFAIQITKEWEFTITADEFKSQFLSWVNGPLEGSLELLKSVKEKVQIGCLSNTNEPHWTNTISKWDFIELFDFPLLSFQIGLLKPDPEVFAHLTLVTNRNPQQIIFLDDNQMNVDAALEFGLRAYQVNAIEGCQRVLKEIGIL</sequence>
<dbReference type="Proteomes" id="UP000032360">
    <property type="component" value="Unassembled WGS sequence"/>
</dbReference>
<dbReference type="Gene3D" id="3.40.50.1000">
    <property type="entry name" value="HAD superfamily/HAD-like"/>
    <property type="match status" value="1"/>
</dbReference>
<dbReference type="GO" id="GO:0016787">
    <property type="term" value="F:hydrolase activity"/>
    <property type="evidence" value="ECO:0007669"/>
    <property type="project" value="UniProtKB-KW"/>
</dbReference>
<comment type="caution">
    <text evidence="1">The sequence shown here is derived from an EMBL/GenBank/DDBJ whole genome shotgun (WGS) entry which is preliminary data.</text>
</comment>
<keyword evidence="2" id="KW-1185">Reference proteome</keyword>
<reference evidence="1 2" key="1">
    <citation type="submission" date="2015-01" db="EMBL/GenBank/DDBJ databases">
        <title>Draft genome of the acidophilic iron oxidizer Acidithrix ferrooxidans strain Py-F3.</title>
        <authorList>
            <person name="Poehlein A."/>
            <person name="Eisen S."/>
            <person name="Schloemann M."/>
            <person name="Johnson B.D."/>
            <person name="Daniel R."/>
            <person name="Muehling M."/>
        </authorList>
    </citation>
    <scope>NUCLEOTIDE SEQUENCE [LARGE SCALE GENOMIC DNA]</scope>
    <source>
        <strain evidence="1 2">Py-F3</strain>
    </source>
</reference>
<evidence type="ECO:0000313" key="1">
    <source>
        <dbReference type="EMBL" id="KJF16081.1"/>
    </source>
</evidence>
<dbReference type="OrthoDB" id="9797415at2"/>
<dbReference type="EC" id="3.1.3.-" evidence="1"/>
<dbReference type="InterPro" id="IPR006439">
    <property type="entry name" value="HAD-SF_hydro_IA"/>
</dbReference>
<dbReference type="InterPro" id="IPR023214">
    <property type="entry name" value="HAD_sf"/>
</dbReference>
<dbReference type="Pfam" id="PF13419">
    <property type="entry name" value="HAD_2"/>
    <property type="match status" value="1"/>
</dbReference>
<dbReference type="InterPro" id="IPR036412">
    <property type="entry name" value="HAD-like_sf"/>
</dbReference>
<dbReference type="RefSeq" id="WP_052606732.1">
    <property type="nucleotide sequence ID" value="NZ_JXYS01000100.1"/>
</dbReference>
<dbReference type="STRING" id="1280514.AXFE_30620"/>
<dbReference type="AlphaFoldDB" id="A0A0D8HG85"/>
<protein>
    <submittedName>
        <fullName evidence="1">Alpha-D-glucose-1-phosphate phosphatase YihX</fullName>
        <ecNumber evidence="1">3.1.3.-</ecNumber>
    </submittedName>
</protein>
<dbReference type="CDD" id="cd02603">
    <property type="entry name" value="HAD_sEH-N_like"/>
    <property type="match status" value="1"/>
</dbReference>
<dbReference type="SUPFAM" id="SSF56784">
    <property type="entry name" value="HAD-like"/>
    <property type="match status" value="1"/>
</dbReference>
<evidence type="ECO:0000313" key="2">
    <source>
        <dbReference type="Proteomes" id="UP000032360"/>
    </source>
</evidence>
<dbReference type="PANTHER" id="PTHR43611:SF3">
    <property type="entry name" value="FLAVIN MONONUCLEOTIDE HYDROLASE 1, CHLOROPLATIC"/>
    <property type="match status" value="1"/>
</dbReference>
<dbReference type="InterPro" id="IPR041492">
    <property type="entry name" value="HAD_2"/>
</dbReference>
<dbReference type="SFLD" id="SFLDG01129">
    <property type="entry name" value="C1.5:_HAD__Beta-PGM__Phosphata"/>
    <property type="match status" value="1"/>
</dbReference>
<proteinExistence type="predicted"/>
<dbReference type="PANTHER" id="PTHR43611">
    <property type="entry name" value="ALPHA-D-GLUCOSE 1-PHOSPHATE PHOSPHATASE"/>
    <property type="match status" value="1"/>
</dbReference>
<name>A0A0D8HG85_9ACTN</name>
<accession>A0A0D8HG85</accession>
<dbReference type="NCBIfam" id="TIGR01509">
    <property type="entry name" value="HAD-SF-IA-v3"/>
    <property type="match status" value="1"/>
</dbReference>
<dbReference type="SFLD" id="SFLDS00003">
    <property type="entry name" value="Haloacid_Dehalogenase"/>
    <property type="match status" value="1"/>
</dbReference>
<dbReference type="EMBL" id="JXYS01000100">
    <property type="protein sequence ID" value="KJF16081.1"/>
    <property type="molecule type" value="Genomic_DNA"/>
</dbReference>
<gene>
    <name evidence="1" type="primary">yihX</name>
    <name evidence="1" type="ORF">AXFE_30620</name>
</gene>